<evidence type="ECO:0000313" key="1">
    <source>
        <dbReference type="EMBL" id="ADX85309.1"/>
    </source>
</evidence>
<dbReference type="GeneID" id="12418166"/>
<organism evidence="1 2">
    <name type="scientific">Saccharolobus islandicus (strain REY15A)</name>
    <name type="common">Sulfolobus islandicus</name>
    <dbReference type="NCBI Taxonomy" id="930945"/>
    <lineage>
        <taxon>Archaea</taxon>
        <taxon>Thermoproteota</taxon>
        <taxon>Thermoprotei</taxon>
        <taxon>Sulfolobales</taxon>
        <taxon>Sulfolobaceae</taxon>
        <taxon>Saccharolobus</taxon>
    </lineage>
</organism>
<dbReference type="STRING" id="930945.SiRe_1242"/>
<gene>
    <name evidence="1" type="ordered locus">SiRe_1242</name>
</gene>
<dbReference type="AlphaFoldDB" id="F0NF29"/>
<dbReference type="Proteomes" id="UP000002664">
    <property type="component" value="Chromosome"/>
</dbReference>
<accession>F0NF29</accession>
<name>F0NF29_SACI5</name>
<protein>
    <submittedName>
        <fullName evidence="1">Uncharacterized protein</fullName>
    </submittedName>
</protein>
<dbReference type="eggNOG" id="arCOG06786">
    <property type="taxonomic scope" value="Archaea"/>
</dbReference>
<keyword evidence="2" id="KW-1185">Reference proteome</keyword>
<dbReference type="EMBL" id="CP002425">
    <property type="protein sequence ID" value="ADX85309.1"/>
    <property type="molecule type" value="Genomic_DNA"/>
</dbReference>
<dbReference type="KEGG" id="sir:SiRe_1242"/>
<dbReference type="HOGENOM" id="CLU_041388_0_0_2"/>
<proteinExistence type="predicted"/>
<evidence type="ECO:0000313" key="2">
    <source>
        <dbReference type="Proteomes" id="UP000002664"/>
    </source>
</evidence>
<reference evidence="1 2" key="1">
    <citation type="journal article" date="2011" name="J. Bacteriol.">
        <title>Genome analyses of icelandic strains of Sulfolobus islandicus, model organisms for genetic and virus-host interaction studies.</title>
        <authorList>
            <person name="Guo L."/>
            <person name="Brugger K."/>
            <person name="Liu C."/>
            <person name="Shah S.A."/>
            <person name="Zheng H."/>
            <person name="Zhu Y."/>
            <person name="Wang S."/>
            <person name="Lillestol R.K."/>
            <person name="Chen L."/>
            <person name="Frank J."/>
            <person name="Prangishvili D."/>
            <person name="Paulin L."/>
            <person name="She Q."/>
            <person name="Huang L."/>
            <person name="Garrett R.A."/>
        </authorList>
    </citation>
    <scope>NUCLEOTIDE SEQUENCE [LARGE SCALE GENOMIC DNA]</scope>
    <source>
        <strain evidence="1 2">REY15A</strain>
    </source>
</reference>
<sequence length="511" mass="60167">MYSFSPSFVDSWIINRLKKENSVSLTIMAEDYAKERGISKRSAYKILERHLKTLVENGIVERLPTYPVSFKLKKLPIQFVLPSTKNFRLNDSFDLSLSNRNSDSLGKSTNREQKIKKLRKIGIRVITRANRYRQRALLISQYKHSICPCTREYSDIAFLFRENIKEWNRNVIVLEDDNGNFMIMPEKTRFNDNKKALIQVIKSSKALDNAFKKYKNAIMITLTTPHIFPLVIPLKEGRKVIGYIPLQDSILTQLKNRMVKWVREMWKGEDIKTFTAYEFHGDYVLHVHVFIFGIPYLINWSRKFGSKKEDPFTYYTRRYRYNISLPSDLEAKMKEKKLEPKDKTLISKYIFTALLDKWLMDILEDFGSALHMNLLQAYLDFKRKEGIQGPVNEIHRIKYGKWKGKPPKDAVIEYSSGAAYRKILSPKQYVLKYALKMAYLIANGNLFSVEEEDQAKVYGYWLFGKRHSSYSPSLLRKKEKEVKIPYWHFVGVFNKLDLPDYVRDNLILDLT</sequence>
<dbReference type="RefSeq" id="WP_014513947.1">
    <property type="nucleotide sequence ID" value="NC_017276.1"/>
</dbReference>